<sequence length="95" mass="11175">MDNKHQVATKIKELIKFNENRKLATIWCNDMTNTQRKEEKKNYQKKTKSNEMKIVLGDDLNIVLDPKIDKQGGTMSKISYQLINLYVEEETIKDI</sequence>
<name>A0A915KQ53_ROMCU</name>
<evidence type="ECO:0000313" key="1">
    <source>
        <dbReference type="Proteomes" id="UP000887565"/>
    </source>
</evidence>
<dbReference type="WBParaSite" id="nRc.2.0.1.t40876-RA">
    <property type="protein sequence ID" value="nRc.2.0.1.t40876-RA"/>
    <property type="gene ID" value="nRc.2.0.1.g40876"/>
</dbReference>
<reference evidence="2" key="1">
    <citation type="submission" date="2022-11" db="UniProtKB">
        <authorList>
            <consortium name="WormBaseParasite"/>
        </authorList>
    </citation>
    <scope>IDENTIFICATION</scope>
</reference>
<accession>A0A915KQ53</accession>
<proteinExistence type="predicted"/>
<dbReference type="Proteomes" id="UP000887565">
    <property type="component" value="Unplaced"/>
</dbReference>
<dbReference type="AlphaFoldDB" id="A0A915KQ53"/>
<organism evidence="1 2">
    <name type="scientific">Romanomermis culicivorax</name>
    <name type="common">Nematode worm</name>
    <dbReference type="NCBI Taxonomy" id="13658"/>
    <lineage>
        <taxon>Eukaryota</taxon>
        <taxon>Metazoa</taxon>
        <taxon>Ecdysozoa</taxon>
        <taxon>Nematoda</taxon>
        <taxon>Enoplea</taxon>
        <taxon>Dorylaimia</taxon>
        <taxon>Mermithida</taxon>
        <taxon>Mermithoidea</taxon>
        <taxon>Mermithidae</taxon>
        <taxon>Romanomermis</taxon>
    </lineage>
</organism>
<evidence type="ECO:0000313" key="2">
    <source>
        <dbReference type="WBParaSite" id="nRc.2.0.1.t40876-RA"/>
    </source>
</evidence>
<keyword evidence="1" id="KW-1185">Reference proteome</keyword>
<protein>
    <submittedName>
        <fullName evidence="2">Uncharacterized protein</fullName>
    </submittedName>
</protein>